<proteinExistence type="predicted"/>
<dbReference type="AlphaFoldDB" id="A0A6S6PM54"/>
<name>A0A6S6PM54_ACEAC</name>
<protein>
    <submittedName>
        <fullName evidence="1">Uncharacterized protein</fullName>
    </submittedName>
</protein>
<evidence type="ECO:0000313" key="1">
    <source>
        <dbReference type="EMBL" id="BCI68130.1"/>
    </source>
</evidence>
<sequence>MSDNQEVICADETRFPPKEYFLVGSVKTVRGRSINKPARVGEFPVLVDKYTTKIFTYSRKIKEITDA</sequence>
<dbReference type="RefSeq" id="WP_145995918.1">
    <property type="nucleotide sequence ID" value="NZ_BEWK01000012.1"/>
</dbReference>
<reference evidence="1 2" key="1">
    <citation type="submission" date="2020-07" db="EMBL/GenBank/DDBJ databases">
        <title>Complete Genome Sequence of an acetic acid bacterium, Acetobacter aceti JCM20276.</title>
        <authorList>
            <person name="Hirose Y."/>
            <person name="Mihara H."/>
        </authorList>
    </citation>
    <scope>NUCLEOTIDE SEQUENCE [LARGE SCALE GENOMIC DNA]</scope>
    <source>
        <strain evidence="1 2">JCM20276</strain>
    </source>
</reference>
<dbReference type="Proteomes" id="UP000515220">
    <property type="component" value="Chromosome"/>
</dbReference>
<organism evidence="1 2">
    <name type="scientific">Acetobacter aceti</name>
    <dbReference type="NCBI Taxonomy" id="435"/>
    <lineage>
        <taxon>Bacteria</taxon>
        <taxon>Pseudomonadati</taxon>
        <taxon>Pseudomonadota</taxon>
        <taxon>Alphaproteobacteria</taxon>
        <taxon>Acetobacterales</taxon>
        <taxon>Acetobacteraceae</taxon>
        <taxon>Acetobacter</taxon>
        <taxon>Acetobacter subgen. Acetobacter</taxon>
    </lineage>
</organism>
<evidence type="ECO:0000313" key="2">
    <source>
        <dbReference type="Proteomes" id="UP000515220"/>
    </source>
</evidence>
<gene>
    <name evidence="1" type="ORF">AAJCM20276_27540</name>
</gene>
<dbReference type="EMBL" id="AP023326">
    <property type="protein sequence ID" value="BCI68130.1"/>
    <property type="molecule type" value="Genomic_DNA"/>
</dbReference>
<accession>A0A6S6PM54</accession>